<dbReference type="GO" id="GO:0005764">
    <property type="term" value="C:lysosome"/>
    <property type="evidence" value="ECO:0007669"/>
    <property type="project" value="TreeGrafter"/>
</dbReference>
<comment type="function">
    <text evidence="1">Alpha-L-fucosidase is responsible for hydrolyzing the alpha-1,6-linked fucose joined to the reducing-end N-acetylglucosamine of the carbohydrate moieties of glycoproteins.</text>
</comment>
<dbReference type="PRINTS" id="PR00741">
    <property type="entry name" value="GLHYDRLASE29"/>
</dbReference>
<comment type="caution">
    <text evidence="10">The sequence shown here is derived from an EMBL/GenBank/DDBJ whole genome shotgun (WGS) entry which is preliminary data.</text>
</comment>
<feature type="chain" id="PRO_5043890770" description="alpha-L-fucosidase" evidence="8">
    <location>
        <begin position="24"/>
        <end position="464"/>
    </location>
</feature>
<sequence>MKGIKQLILSCMLGVGAVTPMQAQQVQGFVHEQSKATDYVWPTDQQVLDKLDKWQDQKFGVLFHWGLYSVPGIVESWSICSEDVDWIPRDTTMTYEDYKKWYFGLKDKFNPVNFNPEQWADVMQDAGMKYMIFTTKHHDGFCMFDSKYTDFSIANGAFKDNPRKNVAYHVFDAFRKKGFMMGCYFSKPDWHCEWFWNPYYATPNRRQNYKIEQHPDWWKNYQQFTENQLNELMTDYGSFDILWLDGGWVTGDDVNLDRILEKARQTHPGLIAVDRSIRGKNENYQTPERGIPETQLNYPWESCITLSNDWGWVPNAPYKSPEKVIALLSEIVAKGGCFLLGVGPTPDGIIEQPVVERLHKVGEWLRKNGEAIYNTRITPVYNDGKTWFTANKDGKTLYAIYTPADGETLPETITWKGNLPKGKMVLLATGKKVKYRAEGEQVTVTLPKGLADGPLAFRFELKNK</sequence>
<keyword evidence="5" id="KW-0378">Hydrolase</keyword>
<dbReference type="InterPro" id="IPR016286">
    <property type="entry name" value="FUC_metazoa-typ"/>
</dbReference>
<evidence type="ECO:0000313" key="10">
    <source>
        <dbReference type="EMBL" id="MCR8874656.1"/>
    </source>
</evidence>
<dbReference type="AlphaFoldDB" id="A0AAW5N1G1"/>
<evidence type="ECO:0000256" key="5">
    <source>
        <dbReference type="ARBA" id="ARBA00022801"/>
    </source>
</evidence>
<dbReference type="PANTHER" id="PTHR10030:SF37">
    <property type="entry name" value="ALPHA-L-FUCOSIDASE-RELATED"/>
    <property type="match status" value="1"/>
</dbReference>
<name>A0AAW5N1G1_9BACT</name>
<feature type="signal peptide" evidence="8">
    <location>
        <begin position="1"/>
        <end position="23"/>
    </location>
</feature>
<dbReference type="Gene3D" id="3.20.20.80">
    <property type="entry name" value="Glycosidases"/>
    <property type="match status" value="1"/>
</dbReference>
<evidence type="ECO:0000256" key="1">
    <source>
        <dbReference type="ARBA" id="ARBA00004071"/>
    </source>
</evidence>
<dbReference type="SMART" id="SM00812">
    <property type="entry name" value="Alpha_L_fucos"/>
    <property type="match status" value="1"/>
</dbReference>
<dbReference type="InterPro" id="IPR000933">
    <property type="entry name" value="Glyco_hydro_29"/>
</dbReference>
<dbReference type="PANTHER" id="PTHR10030">
    <property type="entry name" value="ALPHA-L-FUCOSIDASE"/>
    <property type="match status" value="1"/>
</dbReference>
<dbReference type="InterPro" id="IPR057739">
    <property type="entry name" value="Glyco_hydro_29_N"/>
</dbReference>
<dbReference type="InterPro" id="IPR017853">
    <property type="entry name" value="GH"/>
</dbReference>
<evidence type="ECO:0000256" key="4">
    <source>
        <dbReference type="ARBA" id="ARBA00022729"/>
    </source>
</evidence>
<comment type="similarity">
    <text evidence="2">Belongs to the glycosyl hydrolase 29 family.</text>
</comment>
<accession>A0AAW5N1G1</accession>
<dbReference type="EC" id="3.2.1.51" evidence="3"/>
<evidence type="ECO:0000313" key="11">
    <source>
        <dbReference type="Proteomes" id="UP001204579"/>
    </source>
</evidence>
<evidence type="ECO:0000256" key="8">
    <source>
        <dbReference type="SAM" id="SignalP"/>
    </source>
</evidence>
<feature type="site" description="May be important for catalysis" evidence="7">
    <location>
        <position position="303"/>
    </location>
</feature>
<reference evidence="10 11" key="1">
    <citation type="submission" date="2022-08" db="EMBL/GenBank/DDBJ databases">
        <authorList>
            <person name="Zeman M."/>
            <person name="Kubasova T."/>
        </authorList>
    </citation>
    <scope>NUCLEOTIDE SEQUENCE [LARGE SCALE GENOMIC DNA]</scope>
    <source>
        <strain evidence="10 11">ET62</strain>
    </source>
</reference>
<keyword evidence="11" id="KW-1185">Reference proteome</keyword>
<organism evidence="10 11">
    <name type="scientific">Phocaeicola barnesiae</name>
    <dbReference type="NCBI Taxonomy" id="376804"/>
    <lineage>
        <taxon>Bacteria</taxon>
        <taxon>Pseudomonadati</taxon>
        <taxon>Bacteroidota</taxon>
        <taxon>Bacteroidia</taxon>
        <taxon>Bacteroidales</taxon>
        <taxon>Bacteroidaceae</taxon>
        <taxon>Phocaeicola</taxon>
    </lineage>
</organism>
<protein>
    <recommendedName>
        <fullName evidence="3">alpha-L-fucosidase</fullName>
        <ecNumber evidence="3">3.2.1.51</ecNumber>
    </recommendedName>
</protein>
<proteinExistence type="inferred from homology"/>
<keyword evidence="4 8" id="KW-0732">Signal</keyword>
<feature type="domain" description="Glycoside hydrolase family 29 N-terminal" evidence="9">
    <location>
        <begin position="31"/>
        <end position="370"/>
    </location>
</feature>
<dbReference type="Proteomes" id="UP001204579">
    <property type="component" value="Unassembled WGS sequence"/>
</dbReference>
<dbReference type="GO" id="GO:0016139">
    <property type="term" value="P:glycoside catabolic process"/>
    <property type="evidence" value="ECO:0007669"/>
    <property type="project" value="TreeGrafter"/>
</dbReference>
<keyword evidence="6" id="KW-0326">Glycosidase</keyword>
<evidence type="ECO:0000256" key="6">
    <source>
        <dbReference type="ARBA" id="ARBA00023295"/>
    </source>
</evidence>
<dbReference type="Pfam" id="PF01120">
    <property type="entry name" value="Alpha_L_fucos"/>
    <property type="match status" value="1"/>
</dbReference>
<dbReference type="PIRSF" id="PIRSF001092">
    <property type="entry name" value="Alpha-L-fucosidase"/>
    <property type="match status" value="1"/>
</dbReference>
<dbReference type="RefSeq" id="WP_258336029.1">
    <property type="nucleotide sequence ID" value="NZ_JANRHJ010000013.1"/>
</dbReference>
<dbReference type="GO" id="GO:0006004">
    <property type="term" value="P:fucose metabolic process"/>
    <property type="evidence" value="ECO:0007669"/>
    <property type="project" value="InterPro"/>
</dbReference>
<dbReference type="EMBL" id="JANRHJ010000013">
    <property type="protein sequence ID" value="MCR8874656.1"/>
    <property type="molecule type" value="Genomic_DNA"/>
</dbReference>
<evidence type="ECO:0000259" key="9">
    <source>
        <dbReference type="Pfam" id="PF01120"/>
    </source>
</evidence>
<evidence type="ECO:0000256" key="7">
    <source>
        <dbReference type="PIRSR" id="PIRSR001092-1"/>
    </source>
</evidence>
<gene>
    <name evidence="10" type="ORF">NW209_11640</name>
</gene>
<dbReference type="GO" id="GO:0004560">
    <property type="term" value="F:alpha-L-fucosidase activity"/>
    <property type="evidence" value="ECO:0007669"/>
    <property type="project" value="InterPro"/>
</dbReference>
<dbReference type="SUPFAM" id="SSF51445">
    <property type="entry name" value="(Trans)glycosidases"/>
    <property type="match status" value="1"/>
</dbReference>
<evidence type="ECO:0000256" key="2">
    <source>
        <dbReference type="ARBA" id="ARBA00007951"/>
    </source>
</evidence>
<evidence type="ECO:0000256" key="3">
    <source>
        <dbReference type="ARBA" id="ARBA00012662"/>
    </source>
</evidence>